<name>J3NQB9_GAET3</name>
<dbReference type="VEuPathDB" id="FungiDB:GGTG_03476"/>
<gene>
    <name evidence="2" type="primary">20343934</name>
    <name evidence="1" type="ORF">GGTG_03476</name>
</gene>
<reference evidence="1" key="2">
    <citation type="submission" date="2010-07" db="EMBL/GenBank/DDBJ databases">
        <authorList>
            <consortium name="The Broad Institute Genome Sequencing Platform"/>
            <consortium name="Broad Institute Genome Sequencing Center for Infectious Disease"/>
            <person name="Ma L.-J."/>
            <person name="Dead R."/>
            <person name="Young S."/>
            <person name="Zeng Q."/>
            <person name="Koehrsen M."/>
            <person name="Alvarado L."/>
            <person name="Berlin A."/>
            <person name="Chapman S.B."/>
            <person name="Chen Z."/>
            <person name="Freedman E."/>
            <person name="Gellesch M."/>
            <person name="Goldberg J."/>
            <person name="Griggs A."/>
            <person name="Gujja S."/>
            <person name="Heilman E.R."/>
            <person name="Heiman D."/>
            <person name="Hepburn T."/>
            <person name="Howarth C."/>
            <person name="Jen D."/>
            <person name="Larson L."/>
            <person name="Mehta T."/>
            <person name="Neiman D."/>
            <person name="Pearson M."/>
            <person name="Roberts A."/>
            <person name="Saif S."/>
            <person name="Shea T."/>
            <person name="Shenoy N."/>
            <person name="Sisk P."/>
            <person name="Stolte C."/>
            <person name="Sykes S."/>
            <person name="Walk T."/>
            <person name="White J."/>
            <person name="Yandava C."/>
            <person name="Haas B."/>
            <person name="Nusbaum C."/>
            <person name="Birren B."/>
        </authorList>
    </citation>
    <scope>NUCLEOTIDE SEQUENCE</scope>
    <source>
        <strain evidence="1">R3-111a-1</strain>
    </source>
</reference>
<evidence type="ECO:0000313" key="1">
    <source>
        <dbReference type="EMBL" id="EJT78375.1"/>
    </source>
</evidence>
<reference evidence="3" key="1">
    <citation type="submission" date="2010-07" db="EMBL/GenBank/DDBJ databases">
        <title>The genome sequence of Gaeumannomyces graminis var. tritici strain R3-111a-1.</title>
        <authorList>
            <consortium name="The Broad Institute Genome Sequencing Platform"/>
            <person name="Ma L.-J."/>
            <person name="Dead R."/>
            <person name="Young S."/>
            <person name="Zeng Q."/>
            <person name="Koehrsen M."/>
            <person name="Alvarado L."/>
            <person name="Berlin A."/>
            <person name="Chapman S.B."/>
            <person name="Chen Z."/>
            <person name="Freedman E."/>
            <person name="Gellesch M."/>
            <person name="Goldberg J."/>
            <person name="Griggs A."/>
            <person name="Gujja S."/>
            <person name="Heilman E.R."/>
            <person name="Heiman D."/>
            <person name="Hepburn T."/>
            <person name="Howarth C."/>
            <person name="Jen D."/>
            <person name="Larson L."/>
            <person name="Mehta T."/>
            <person name="Neiman D."/>
            <person name="Pearson M."/>
            <person name="Roberts A."/>
            <person name="Saif S."/>
            <person name="Shea T."/>
            <person name="Shenoy N."/>
            <person name="Sisk P."/>
            <person name="Stolte C."/>
            <person name="Sykes S."/>
            <person name="Walk T."/>
            <person name="White J."/>
            <person name="Yandava C."/>
            <person name="Haas B."/>
            <person name="Nusbaum C."/>
            <person name="Birren B."/>
        </authorList>
    </citation>
    <scope>NUCLEOTIDE SEQUENCE [LARGE SCALE GENOMIC DNA]</scope>
    <source>
        <strain evidence="3">R3-111a-1</strain>
    </source>
</reference>
<dbReference type="EnsemblFungi" id="EJT78375">
    <property type="protein sequence ID" value="EJT78375"/>
    <property type="gene ID" value="GGTG_03476"/>
</dbReference>
<accession>J3NQB9</accession>
<dbReference type="GeneID" id="20343934"/>
<reference evidence="2" key="5">
    <citation type="submission" date="2018-04" db="UniProtKB">
        <authorList>
            <consortium name="EnsemblFungi"/>
        </authorList>
    </citation>
    <scope>IDENTIFICATION</scope>
    <source>
        <strain evidence="2">R3-111a-1</strain>
    </source>
</reference>
<protein>
    <submittedName>
        <fullName evidence="1 2">Uncharacterized protein</fullName>
    </submittedName>
</protein>
<dbReference type="AlphaFoldDB" id="J3NQB9"/>
<evidence type="ECO:0000313" key="3">
    <source>
        <dbReference type="Proteomes" id="UP000006039"/>
    </source>
</evidence>
<dbReference type="EMBL" id="GL385396">
    <property type="protein sequence ID" value="EJT78375.1"/>
    <property type="molecule type" value="Genomic_DNA"/>
</dbReference>
<dbReference type="Proteomes" id="UP000006039">
    <property type="component" value="Unassembled WGS sequence"/>
</dbReference>
<proteinExistence type="predicted"/>
<evidence type="ECO:0000313" key="2">
    <source>
        <dbReference type="EnsemblFungi" id="EJT78375"/>
    </source>
</evidence>
<dbReference type="HOGENOM" id="CLU_2687955_0_0_1"/>
<reference evidence="2" key="4">
    <citation type="journal article" date="2015" name="G3 (Bethesda)">
        <title>Genome sequences of three phytopathogenic species of the Magnaporthaceae family of fungi.</title>
        <authorList>
            <person name="Okagaki L.H."/>
            <person name="Nunes C.C."/>
            <person name="Sailsbery J."/>
            <person name="Clay B."/>
            <person name="Brown D."/>
            <person name="John T."/>
            <person name="Oh Y."/>
            <person name="Young N."/>
            <person name="Fitzgerald M."/>
            <person name="Haas B.J."/>
            <person name="Zeng Q."/>
            <person name="Young S."/>
            <person name="Adiconis X."/>
            <person name="Fan L."/>
            <person name="Levin J.Z."/>
            <person name="Mitchell T.K."/>
            <person name="Okubara P.A."/>
            <person name="Farman M.L."/>
            <person name="Kohn L.M."/>
            <person name="Birren B."/>
            <person name="Ma L.-J."/>
            <person name="Dean R.A."/>
        </authorList>
    </citation>
    <scope>NUCLEOTIDE SEQUENCE</scope>
    <source>
        <strain evidence="2">R3-111a-1</strain>
    </source>
</reference>
<organism evidence="1">
    <name type="scientific">Gaeumannomyces tritici (strain R3-111a-1)</name>
    <name type="common">Wheat and barley take-all root rot fungus</name>
    <name type="synonym">Gaeumannomyces graminis var. tritici</name>
    <dbReference type="NCBI Taxonomy" id="644352"/>
    <lineage>
        <taxon>Eukaryota</taxon>
        <taxon>Fungi</taxon>
        <taxon>Dikarya</taxon>
        <taxon>Ascomycota</taxon>
        <taxon>Pezizomycotina</taxon>
        <taxon>Sordariomycetes</taxon>
        <taxon>Sordariomycetidae</taxon>
        <taxon>Magnaporthales</taxon>
        <taxon>Magnaporthaceae</taxon>
        <taxon>Gaeumannomyces</taxon>
    </lineage>
</organism>
<sequence length="74" mass="8024">MSLSGHLGGRGGHAVPRTRLVIPAAAAIKRSHRKSQLSVFQEAYVRLRYLKVCQEHFPPGLSYASYACSAISAV</sequence>
<keyword evidence="3" id="KW-1185">Reference proteome</keyword>
<dbReference type="RefSeq" id="XP_009219520.1">
    <property type="nucleotide sequence ID" value="XM_009221256.1"/>
</dbReference>
<reference evidence="1" key="3">
    <citation type="submission" date="2010-09" db="EMBL/GenBank/DDBJ databases">
        <title>Annotation of Gaeumannomyces graminis var. tritici R3-111a-1.</title>
        <authorList>
            <consortium name="The Broad Institute Genome Sequencing Platform"/>
            <person name="Ma L.-J."/>
            <person name="Dead R."/>
            <person name="Young S.K."/>
            <person name="Zeng Q."/>
            <person name="Gargeya S."/>
            <person name="Fitzgerald M."/>
            <person name="Haas B."/>
            <person name="Abouelleil A."/>
            <person name="Alvarado L."/>
            <person name="Arachchi H.M."/>
            <person name="Berlin A."/>
            <person name="Brown A."/>
            <person name="Chapman S.B."/>
            <person name="Chen Z."/>
            <person name="Dunbar C."/>
            <person name="Freedman E."/>
            <person name="Gearin G."/>
            <person name="Gellesch M."/>
            <person name="Goldberg J."/>
            <person name="Griggs A."/>
            <person name="Gujja S."/>
            <person name="Heiman D."/>
            <person name="Howarth C."/>
            <person name="Larson L."/>
            <person name="Lui A."/>
            <person name="MacDonald P.J.P."/>
            <person name="Mehta T."/>
            <person name="Montmayeur A."/>
            <person name="Murphy C."/>
            <person name="Neiman D."/>
            <person name="Pearson M."/>
            <person name="Priest M."/>
            <person name="Roberts A."/>
            <person name="Saif S."/>
            <person name="Shea T."/>
            <person name="Shenoy N."/>
            <person name="Sisk P."/>
            <person name="Stolte C."/>
            <person name="Sykes S."/>
            <person name="Yandava C."/>
            <person name="Wortman J."/>
            <person name="Nusbaum C."/>
            <person name="Birren B."/>
        </authorList>
    </citation>
    <scope>NUCLEOTIDE SEQUENCE</scope>
    <source>
        <strain evidence="1">R3-111a-1</strain>
    </source>
</reference>